<dbReference type="InterPro" id="IPR022742">
    <property type="entry name" value="Hydrolase_4"/>
</dbReference>
<keyword evidence="3" id="KW-1185">Reference proteome</keyword>
<dbReference type="SUPFAM" id="SSF53474">
    <property type="entry name" value="alpha/beta-Hydrolases"/>
    <property type="match status" value="1"/>
</dbReference>
<name>A0AAE3NAF9_9BURK</name>
<dbReference type="PRINTS" id="PR00111">
    <property type="entry name" value="ABHYDROLASE"/>
</dbReference>
<dbReference type="InterPro" id="IPR029058">
    <property type="entry name" value="AB_hydrolase_fold"/>
</dbReference>
<dbReference type="Proteomes" id="UP001212602">
    <property type="component" value="Unassembled WGS sequence"/>
</dbReference>
<dbReference type="InterPro" id="IPR000073">
    <property type="entry name" value="AB_hydrolase_1"/>
</dbReference>
<proteinExistence type="predicted"/>
<accession>A0AAE3NAF9</accession>
<organism evidence="2 3">
    <name type="scientific">Xenophilus arseniciresistens</name>
    <dbReference type="NCBI Taxonomy" id="1283306"/>
    <lineage>
        <taxon>Bacteria</taxon>
        <taxon>Pseudomonadati</taxon>
        <taxon>Pseudomonadota</taxon>
        <taxon>Betaproteobacteria</taxon>
        <taxon>Burkholderiales</taxon>
        <taxon>Comamonadaceae</taxon>
        <taxon>Xenophilus</taxon>
    </lineage>
</organism>
<keyword evidence="2" id="KW-0378">Hydrolase</keyword>
<dbReference type="Gene3D" id="3.40.50.1820">
    <property type="entry name" value="alpha/beta hydrolase"/>
    <property type="match status" value="1"/>
</dbReference>
<dbReference type="Pfam" id="PF12146">
    <property type="entry name" value="Hydrolase_4"/>
    <property type="match status" value="1"/>
</dbReference>
<evidence type="ECO:0000313" key="2">
    <source>
        <dbReference type="EMBL" id="MDA7417281.1"/>
    </source>
</evidence>
<protein>
    <submittedName>
        <fullName evidence="2">Alpha/beta fold hydrolase</fullName>
    </submittedName>
</protein>
<comment type="caution">
    <text evidence="2">The sequence shown here is derived from an EMBL/GenBank/DDBJ whole genome shotgun (WGS) entry which is preliminary data.</text>
</comment>
<dbReference type="EMBL" id="JAQIPB010000006">
    <property type="protein sequence ID" value="MDA7417281.1"/>
    <property type="molecule type" value="Genomic_DNA"/>
</dbReference>
<dbReference type="PANTHER" id="PTHR12277:SF81">
    <property type="entry name" value="PROTEIN ABHD13"/>
    <property type="match status" value="1"/>
</dbReference>
<evidence type="ECO:0000259" key="1">
    <source>
        <dbReference type="Pfam" id="PF12146"/>
    </source>
</evidence>
<sequence length="282" mass="30770">MRRAFLITSLLAAGLLLAGCAIVDHEQRRWIFMPGERSWAPGVAAAVGMEDVWIDYVSQHPEQPGEAVRLHGLWLPQPAPDAPVILFLHGVRWDVRASAPRMRQLHRLGFSVLGIDYRGFGRSSAAMPSETLVAEDVRAAWQWLAQAHPQARRFLFGHSLGGAVAVRLAAEVPDEAGLIVEGGFTSALDVVRSTRWGWLPIAPLMTQHFDAGSRVAEVGSPLLVVHAAGDTMIDPALGRALYERALPPKRFVLIEGAVHENADVMGEPAYREALRALFGFGD</sequence>
<dbReference type="GO" id="GO:0016787">
    <property type="term" value="F:hydrolase activity"/>
    <property type="evidence" value="ECO:0007669"/>
    <property type="project" value="UniProtKB-KW"/>
</dbReference>
<dbReference type="PANTHER" id="PTHR12277">
    <property type="entry name" value="ALPHA/BETA HYDROLASE DOMAIN-CONTAINING PROTEIN"/>
    <property type="match status" value="1"/>
</dbReference>
<dbReference type="PROSITE" id="PS51257">
    <property type="entry name" value="PROKAR_LIPOPROTEIN"/>
    <property type="match status" value="1"/>
</dbReference>
<dbReference type="AlphaFoldDB" id="A0AAE3NAF9"/>
<reference evidence="2" key="1">
    <citation type="submission" date="2023-01" db="EMBL/GenBank/DDBJ databases">
        <title>Xenophilus mangrovi sp. nov., isolated from soil of Mangrove nature reserve.</title>
        <authorList>
            <person name="Xu S."/>
            <person name="Liu Z."/>
            <person name="Xu Y."/>
        </authorList>
    </citation>
    <scope>NUCLEOTIDE SEQUENCE</scope>
    <source>
        <strain evidence="2">YW8</strain>
    </source>
</reference>
<evidence type="ECO:0000313" key="3">
    <source>
        <dbReference type="Proteomes" id="UP001212602"/>
    </source>
</evidence>
<gene>
    <name evidence="2" type="ORF">PGB34_13000</name>
</gene>
<feature type="domain" description="Serine aminopeptidase S33" evidence="1">
    <location>
        <begin position="84"/>
        <end position="183"/>
    </location>
</feature>